<dbReference type="InterPro" id="IPR000182">
    <property type="entry name" value="GNAT_dom"/>
</dbReference>
<name>A0A2M6P009_9BACT</name>
<reference evidence="5" key="1">
    <citation type="submission" date="2017-09" db="EMBL/GenBank/DDBJ databases">
        <title>Depth-based differentiation of microbial function through sediment-hosted aquifers and enrichment of novel symbionts in the deep terrestrial subsurface.</title>
        <authorList>
            <person name="Probst A.J."/>
            <person name="Ladd B."/>
            <person name="Jarett J.K."/>
            <person name="Geller-Mcgrath D.E."/>
            <person name="Sieber C.M.K."/>
            <person name="Emerson J.B."/>
            <person name="Anantharaman K."/>
            <person name="Thomas B.C."/>
            <person name="Malmstrom R."/>
            <person name="Stieglmeier M."/>
            <person name="Klingl A."/>
            <person name="Woyke T."/>
            <person name="Ryan C.M."/>
            <person name="Banfield J.F."/>
        </authorList>
    </citation>
    <scope>NUCLEOTIDE SEQUENCE [LARGE SCALE GENOMIC DNA]</scope>
</reference>
<dbReference type="PROSITE" id="PS51186">
    <property type="entry name" value="GNAT"/>
    <property type="match status" value="1"/>
</dbReference>
<feature type="domain" description="N-acetyltransferase" evidence="3">
    <location>
        <begin position="1"/>
        <end position="110"/>
    </location>
</feature>
<accession>A0A2M6P009</accession>
<comment type="caution">
    <text evidence="4">The sequence shown here is derived from an EMBL/GenBank/DDBJ whole genome shotgun (WGS) entry which is preliminary data.</text>
</comment>
<keyword evidence="2" id="KW-0012">Acyltransferase</keyword>
<dbReference type="AlphaFoldDB" id="A0A2M6P009"/>
<sequence length="110" mass="12995">MSQIKKTIIQTKAIKFEIIEDEQIVGRAFLYLIYNELHNNPYGLIEDIFVSEQSREKGYGSQLLQNIIDEAKAQQCYKLLAQSRYGKTQVHNWYLRHGFIDHGKNFRLNM</sequence>
<proteinExistence type="predicted"/>
<evidence type="ECO:0000256" key="1">
    <source>
        <dbReference type="ARBA" id="ARBA00022679"/>
    </source>
</evidence>
<organism evidence="4 5">
    <name type="scientific">Candidatus Magasanikbacteria bacterium CG10_big_fil_rev_8_21_14_0_10_38_6</name>
    <dbReference type="NCBI Taxonomy" id="1974647"/>
    <lineage>
        <taxon>Bacteria</taxon>
        <taxon>Candidatus Magasanikiibacteriota</taxon>
    </lineage>
</organism>
<dbReference type="Gene3D" id="3.40.630.30">
    <property type="match status" value="1"/>
</dbReference>
<dbReference type="Proteomes" id="UP000228528">
    <property type="component" value="Unassembled WGS sequence"/>
</dbReference>
<dbReference type="EMBL" id="PFBW01000199">
    <property type="protein sequence ID" value="PIR77018.1"/>
    <property type="molecule type" value="Genomic_DNA"/>
</dbReference>
<gene>
    <name evidence="4" type="ORF">COU30_04725</name>
</gene>
<evidence type="ECO:0000313" key="5">
    <source>
        <dbReference type="Proteomes" id="UP000228528"/>
    </source>
</evidence>
<keyword evidence="1 4" id="KW-0808">Transferase</keyword>
<dbReference type="InterPro" id="IPR016181">
    <property type="entry name" value="Acyl_CoA_acyltransferase"/>
</dbReference>
<evidence type="ECO:0000259" key="3">
    <source>
        <dbReference type="PROSITE" id="PS51186"/>
    </source>
</evidence>
<dbReference type="CDD" id="cd04301">
    <property type="entry name" value="NAT_SF"/>
    <property type="match status" value="1"/>
</dbReference>
<dbReference type="Pfam" id="PF00583">
    <property type="entry name" value="Acetyltransf_1"/>
    <property type="match status" value="1"/>
</dbReference>
<evidence type="ECO:0000256" key="2">
    <source>
        <dbReference type="ARBA" id="ARBA00023315"/>
    </source>
</evidence>
<dbReference type="SUPFAM" id="SSF55729">
    <property type="entry name" value="Acyl-CoA N-acyltransferases (Nat)"/>
    <property type="match status" value="1"/>
</dbReference>
<evidence type="ECO:0000313" key="4">
    <source>
        <dbReference type="EMBL" id="PIR77018.1"/>
    </source>
</evidence>
<dbReference type="InterPro" id="IPR050832">
    <property type="entry name" value="Bact_Acetyltransf"/>
</dbReference>
<dbReference type="PANTHER" id="PTHR43877:SF2">
    <property type="entry name" value="AMINOALKYLPHOSPHONATE N-ACETYLTRANSFERASE-RELATED"/>
    <property type="match status" value="1"/>
</dbReference>
<dbReference type="PANTHER" id="PTHR43877">
    <property type="entry name" value="AMINOALKYLPHOSPHONATE N-ACETYLTRANSFERASE-RELATED-RELATED"/>
    <property type="match status" value="1"/>
</dbReference>
<protein>
    <submittedName>
        <fullName evidence="4">GNAT family N-acetyltransferase</fullName>
    </submittedName>
</protein>
<dbReference type="GO" id="GO:0016747">
    <property type="term" value="F:acyltransferase activity, transferring groups other than amino-acyl groups"/>
    <property type="evidence" value="ECO:0007669"/>
    <property type="project" value="InterPro"/>
</dbReference>